<evidence type="ECO:0000313" key="10">
    <source>
        <dbReference type="Proteomes" id="UP000826722"/>
    </source>
</evidence>
<reference evidence="9" key="1">
    <citation type="journal article" date="2021" name="Arch. Microbiol.">
        <title>Methyloradius palustris gen. nov., sp. nov., a methanol-oxidizing bacterium isolated from snow.</title>
        <authorList>
            <person name="Miyadera T."/>
            <person name="Kojima H."/>
            <person name="Fukui M."/>
        </authorList>
    </citation>
    <scope>NUCLEOTIDE SEQUENCE</scope>
    <source>
        <strain evidence="9">Zm11</strain>
    </source>
</reference>
<feature type="domain" description="Type II secretion system protein GspF" evidence="8">
    <location>
        <begin position="3"/>
        <end position="103"/>
    </location>
</feature>
<keyword evidence="4 7" id="KW-0812">Transmembrane</keyword>
<evidence type="ECO:0000259" key="8">
    <source>
        <dbReference type="Pfam" id="PF00482"/>
    </source>
</evidence>
<dbReference type="EMBL" id="AP024110">
    <property type="protein sequence ID" value="BCM25625.1"/>
    <property type="molecule type" value="Genomic_DNA"/>
</dbReference>
<comment type="similarity">
    <text evidence="2">Belongs to the GSP F family.</text>
</comment>
<evidence type="ECO:0000256" key="1">
    <source>
        <dbReference type="ARBA" id="ARBA00004651"/>
    </source>
</evidence>
<feature type="transmembrane region" description="Helical" evidence="7">
    <location>
        <begin position="118"/>
        <end position="142"/>
    </location>
</feature>
<evidence type="ECO:0000256" key="3">
    <source>
        <dbReference type="ARBA" id="ARBA00022475"/>
    </source>
</evidence>
<feature type="domain" description="Type II secretion system protein GspF" evidence="8">
    <location>
        <begin position="178"/>
        <end position="291"/>
    </location>
</feature>
<accession>A0A8D5G1F9</accession>
<proteinExistence type="inferred from homology"/>
<evidence type="ECO:0000256" key="4">
    <source>
        <dbReference type="ARBA" id="ARBA00022692"/>
    </source>
</evidence>
<evidence type="ECO:0000313" key="9">
    <source>
        <dbReference type="EMBL" id="BCM25625.1"/>
    </source>
</evidence>
<dbReference type="InterPro" id="IPR042094">
    <property type="entry name" value="T2SS_GspF_sf"/>
</dbReference>
<evidence type="ECO:0000256" key="5">
    <source>
        <dbReference type="ARBA" id="ARBA00022989"/>
    </source>
</evidence>
<dbReference type="InterPro" id="IPR018076">
    <property type="entry name" value="T2SS_GspF_dom"/>
</dbReference>
<feature type="transmembrane region" description="Helical" evidence="7">
    <location>
        <begin position="90"/>
        <end position="106"/>
    </location>
</feature>
<dbReference type="KEGG" id="mpau:ZMTM_18840"/>
<feature type="transmembrane region" description="Helical" evidence="7">
    <location>
        <begin position="276"/>
        <end position="294"/>
    </location>
</feature>
<keyword evidence="5 7" id="KW-1133">Transmembrane helix</keyword>
<dbReference type="GO" id="GO:0005886">
    <property type="term" value="C:plasma membrane"/>
    <property type="evidence" value="ECO:0007669"/>
    <property type="project" value="UniProtKB-SubCell"/>
</dbReference>
<dbReference type="PANTHER" id="PTHR30012">
    <property type="entry name" value="GENERAL SECRETION PATHWAY PROTEIN"/>
    <property type="match status" value="1"/>
</dbReference>
<comment type="subcellular location">
    <subcellularLocation>
        <location evidence="1">Cell membrane</location>
        <topology evidence="1">Multi-pass membrane protein</topology>
    </subcellularLocation>
</comment>
<dbReference type="Gene3D" id="1.20.81.30">
    <property type="entry name" value="Type II secretion system (T2SS), domain F"/>
    <property type="match status" value="2"/>
</dbReference>
<name>A0A8D5G1F9_9PROT</name>
<keyword evidence="3" id="KW-1003">Cell membrane</keyword>
<dbReference type="Proteomes" id="UP000826722">
    <property type="component" value="Chromosome"/>
</dbReference>
<dbReference type="Pfam" id="PF00482">
    <property type="entry name" value="T2SSF"/>
    <property type="match status" value="2"/>
</dbReference>
<gene>
    <name evidence="9" type="ORF">ZMTM_18840</name>
</gene>
<keyword evidence="6 7" id="KW-0472">Membrane</keyword>
<sequence>MEKAGLPFTQALGLLRLPGTTNQRLSVMRKYIKASIDFAEAGEEASVFTPFEATLIRVAMAAGSPASTYQKLADYYAIRAIQSRQLRSKLALPVLMLVLSILIQPIPELINGALGGYIGQVFVPLLTITLAASLIFYARYWLHVISLLPIKDATHQLVRRLPVFGSLHIKRNLRDYFESLALLLEAGMPMRQAHAMATTTVADSAIKAELSKAALRLKAGATFSQAMQKLVFLKSATAMHFIETGEAAGKLPEMLMRYTQQESAFLLQREKLLADWLPKIIYALIALWVAYSLISDGLKPIEMPPELM</sequence>
<evidence type="ECO:0000256" key="7">
    <source>
        <dbReference type="SAM" id="Phobius"/>
    </source>
</evidence>
<evidence type="ECO:0000256" key="6">
    <source>
        <dbReference type="ARBA" id="ARBA00023136"/>
    </source>
</evidence>
<dbReference type="PANTHER" id="PTHR30012:SF0">
    <property type="entry name" value="TYPE II SECRETION SYSTEM PROTEIN F-RELATED"/>
    <property type="match status" value="1"/>
</dbReference>
<dbReference type="InterPro" id="IPR003004">
    <property type="entry name" value="GspF/PilC"/>
</dbReference>
<organism evidence="9 10">
    <name type="scientific">Methyloradius palustris</name>
    <dbReference type="NCBI Taxonomy" id="2778876"/>
    <lineage>
        <taxon>Bacteria</taxon>
        <taxon>Pseudomonadati</taxon>
        <taxon>Pseudomonadota</taxon>
        <taxon>Betaproteobacteria</taxon>
        <taxon>Nitrosomonadales</taxon>
        <taxon>Methylophilaceae</taxon>
        <taxon>Methyloradius</taxon>
    </lineage>
</organism>
<keyword evidence="10" id="KW-1185">Reference proteome</keyword>
<dbReference type="AlphaFoldDB" id="A0A8D5G1F9"/>
<protein>
    <recommendedName>
        <fullName evidence="8">Type II secretion system protein GspF domain-containing protein</fullName>
    </recommendedName>
</protein>
<evidence type="ECO:0000256" key="2">
    <source>
        <dbReference type="ARBA" id="ARBA00005745"/>
    </source>
</evidence>